<name>A0ABD5PQW1_9EURY</name>
<reference evidence="4 5" key="1">
    <citation type="journal article" date="2019" name="Int. J. Syst. Evol. Microbiol.">
        <title>The Global Catalogue of Microorganisms (GCM) 10K type strain sequencing project: providing services to taxonomists for standard genome sequencing and annotation.</title>
        <authorList>
            <consortium name="The Broad Institute Genomics Platform"/>
            <consortium name="The Broad Institute Genome Sequencing Center for Infectious Disease"/>
            <person name="Wu L."/>
            <person name="Ma J."/>
        </authorList>
    </citation>
    <scope>NUCLEOTIDE SEQUENCE [LARGE SCALE GENOMIC DNA]</scope>
    <source>
        <strain evidence="4 5">WLHS5</strain>
    </source>
</reference>
<dbReference type="EMBL" id="JBHSFA010000007">
    <property type="protein sequence ID" value="MFC4542872.1"/>
    <property type="molecule type" value="Genomic_DNA"/>
</dbReference>
<dbReference type="Gene3D" id="3.40.630.30">
    <property type="match status" value="1"/>
</dbReference>
<evidence type="ECO:0000256" key="2">
    <source>
        <dbReference type="ARBA" id="ARBA00023315"/>
    </source>
</evidence>
<dbReference type="InterPro" id="IPR050832">
    <property type="entry name" value="Bact_Acetyltransf"/>
</dbReference>
<dbReference type="InterPro" id="IPR000182">
    <property type="entry name" value="GNAT_dom"/>
</dbReference>
<keyword evidence="1 4" id="KW-0808">Transferase</keyword>
<dbReference type="AlphaFoldDB" id="A0ABD5PQW1"/>
<accession>A0ABD5PQW1</accession>
<gene>
    <name evidence="4" type="ORF">ACFO5R_13165</name>
</gene>
<evidence type="ECO:0000259" key="3">
    <source>
        <dbReference type="PROSITE" id="PS51186"/>
    </source>
</evidence>
<evidence type="ECO:0000313" key="5">
    <source>
        <dbReference type="Proteomes" id="UP001595898"/>
    </source>
</evidence>
<protein>
    <submittedName>
        <fullName evidence="4">GNAT family N-acetyltransferase</fullName>
        <ecNumber evidence="4">2.3.-.-</ecNumber>
    </submittedName>
</protein>
<evidence type="ECO:0000313" key="4">
    <source>
        <dbReference type="EMBL" id="MFC4542872.1"/>
    </source>
</evidence>
<keyword evidence="5" id="KW-1185">Reference proteome</keyword>
<organism evidence="4 5">
    <name type="scientific">Halosolutus amylolyticus</name>
    <dbReference type="NCBI Taxonomy" id="2932267"/>
    <lineage>
        <taxon>Archaea</taxon>
        <taxon>Methanobacteriati</taxon>
        <taxon>Methanobacteriota</taxon>
        <taxon>Stenosarchaea group</taxon>
        <taxon>Halobacteria</taxon>
        <taxon>Halobacteriales</taxon>
        <taxon>Natrialbaceae</taxon>
        <taxon>Halosolutus</taxon>
    </lineage>
</organism>
<dbReference type="SUPFAM" id="SSF55729">
    <property type="entry name" value="Acyl-CoA N-acyltransferases (Nat)"/>
    <property type="match status" value="1"/>
</dbReference>
<sequence>MELRPFDGEQDARAICRVNVLAWQEAYEELLPDEVLVGRDPDPPDEQVRELAAALRTDRDGIFVAEADGDVRGYSYFRWTETKPFVGENEAGLKEIYVEPAYWGEGLGTALLERGLDRLPETIERVKLEMLDGNDVGHRFYRARGFERTGSADFEIAGEAYPTVIYTLEL</sequence>
<proteinExistence type="predicted"/>
<dbReference type="CDD" id="cd04301">
    <property type="entry name" value="NAT_SF"/>
    <property type="match status" value="1"/>
</dbReference>
<dbReference type="Pfam" id="PF00583">
    <property type="entry name" value="Acetyltransf_1"/>
    <property type="match status" value="1"/>
</dbReference>
<comment type="caution">
    <text evidence="4">The sequence shown here is derived from an EMBL/GenBank/DDBJ whole genome shotgun (WGS) entry which is preliminary data.</text>
</comment>
<dbReference type="PANTHER" id="PTHR43877">
    <property type="entry name" value="AMINOALKYLPHOSPHONATE N-ACETYLTRANSFERASE-RELATED-RELATED"/>
    <property type="match status" value="1"/>
</dbReference>
<dbReference type="InterPro" id="IPR016181">
    <property type="entry name" value="Acyl_CoA_acyltransferase"/>
</dbReference>
<dbReference type="RefSeq" id="WP_250140440.1">
    <property type="nucleotide sequence ID" value="NZ_JALIQP010000002.1"/>
</dbReference>
<dbReference type="GO" id="GO:0016746">
    <property type="term" value="F:acyltransferase activity"/>
    <property type="evidence" value="ECO:0007669"/>
    <property type="project" value="UniProtKB-KW"/>
</dbReference>
<feature type="domain" description="N-acetyltransferase" evidence="3">
    <location>
        <begin position="1"/>
        <end position="170"/>
    </location>
</feature>
<evidence type="ECO:0000256" key="1">
    <source>
        <dbReference type="ARBA" id="ARBA00022679"/>
    </source>
</evidence>
<keyword evidence="2 4" id="KW-0012">Acyltransferase</keyword>
<dbReference type="EC" id="2.3.-.-" evidence="4"/>
<dbReference type="PROSITE" id="PS51186">
    <property type="entry name" value="GNAT"/>
    <property type="match status" value="1"/>
</dbReference>
<dbReference type="Proteomes" id="UP001595898">
    <property type="component" value="Unassembled WGS sequence"/>
</dbReference>